<dbReference type="GO" id="GO:0016209">
    <property type="term" value="F:antioxidant activity"/>
    <property type="evidence" value="ECO:0007669"/>
    <property type="project" value="InterPro"/>
</dbReference>
<organism evidence="4 5">
    <name type="scientific">Planococcus halotolerans</name>
    <dbReference type="NCBI Taxonomy" id="2233542"/>
    <lineage>
        <taxon>Bacteria</taxon>
        <taxon>Bacillati</taxon>
        <taxon>Bacillota</taxon>
        <taxon>Bacilli</taxon>
        <taxon>Bacillales</taxon>
        <taxon>Caryophanaceae</taxon>
        <taxon>Planococcus</taxon>
    </lineage>
</organism>
<dbReference type="CDD" id="cd02966">
    <property type="entry name" value="TlpA_like_family"/>
    <property type="match status" value="1"/>
</dbReference>
<dbReference type="PANTHER" id="PTHR42852:SF17">
    <property type="entry name" value="THIOREDOXIN-LIKE PROTEIN HI_1115"/>
    <property type="match status" value="1"/>
</dbReference>
<dbReference type="AlphaFoldDB" id="A0A365L7P8"/>
<dbReference type="Proteomes" id="UP000251002">
    <property type="component" value="Unassembled WGS sequence"/>
</dbReference>
<dbReference type="EMBL" id="QLZR01000001">
    <property type="protein sequence ID" value="RAZ81430.1"/>
    <property type="molecule type" value="Genomic_DNA"/>
</dbReference>
<proteinExistence type="predicted"/>
<accession>A0A365L7P8</accession>
<evidence type="ECO:0000259" key="3">
    <source>
        <dbReference type="PROSITE" id="PS51352"/>
    </source>
</evidence>
<feature type="signal peptide" evidence="2">
    <location>
        <begin position="1"/>
        <end position="17"/>
    </location>
</feature>
<feature type="domain" description="Thioredoxin" evidence="3">
    <location>
        <begin position="49"/>
        <end position="186"/>
    </location>
</feature>
<dbReference type="GO" id="GO:0016491">
    <property type="term" value="F:oxidoreductase activity"/>
    <property type="evidence" value="ECO:0007669"/>
    <property type="project" value="InterPro"/>
</dbReference>
<dbReference type="InterPro" id="IPR000866">
    <property type="entry name" value="AhpC/TSA"/>
</dbReference>
<dbReference type="InterPro" id="IPR013766">
    <property type="entry name" value="Thioredoxin_domain"/>
</dbReference>
<keyword evidence="2" id="KW-0732">Signal</keyword>
<dbReference type="PANTHER" id="PTHR42852">
    <property type="entry name" value="THIOL:DISULFIDE INTERCHANGE PROTEIN DSBE"/>
    <property type="match status" value="1"/>
</dbReference>
<evidence type="ECO:0000256" key="1">
    <source>
        <dbReference type="ARBA" id="ARBA00023157"/>
    </source>
</evidence>
<dbReference type="InterPro" id="IPR017937">
    <property type="entry name" value="Thioredoxin_CS"/>
</dbReference>
<reference evidence="4 5" key="1">
    <citation type="submission" date="2018-06" db="EMBL/GenBank/DDBJ databases">
        <title>The draft genome sequences of strains SCU63 and S1.</title>
        <authorList>
            <person name="Gan L."/>
        </authorList>
    </citation>
    <scope>NUCLEOTIDE SEQUENCE [LARGE SCALE GENOMIC DNA]</scope>
    <source>
        <strain evidence="4 5">SCU63</strain>
    </source>
</reference>
<gene>
    <name evidence="4" type="ORF">DP120_03895</name>
</gene>
<dbReference type="PROSITE" id="PS00194">
    <property type="entry name" value="THIOREDOXIN_1"/>
    <property type="match status" value="1"/>
</dbReference>
<dbReference type="RefSeq" id="WP_112221987.1">
    <property type="nucleotide sequence ID" value="NZ_CP196859.1"/>
</dbReference>
<evidence type="ECO:0000313" key="4">
    <source>
        <dbReference type="EMBL" id="RAZ81430.1"/>
    </source>
</evidence>
<keyword evidence="1" id="KW-1015">Disulfide bond</keyword>
<dbReference type="InterPro" id="IPR036249">
    <property type="entry name" value="Thioredoxin-like_sf"/>
</dbReference>
<protein>
    <submittedName>
        <fullName evidence="4">TlpA family protein disulfide reductase</fullName>
    </submittedName>
</protein>
<keyword evidence="5" id="KW-1185">Reference proteome</keyword>
<sequence length="186" mass="20650">MKKALFFTIIGAMLAWAIYDFTMSGNESANQQSETASSVTSNESADVGLAVGQTAPDFTLETLDGEQARLSDFSGKTVFVNFWATWCPPCRAEMPDMQKLYDNEDIEILAINLTDTEKSEDGVTSFVEEMGLTFPVLMDTEGDISSAYNVKAYPTSYMVDVEGKISYIAYGAMNYNIMVQEYEKMK</sequence>
<dbReference type="PROSITE" id="PS51352">
    <property type="entry name" value="THIOREDOXIN_2"/>
    <property type="match status" value="1"/>
</dbReference>
<dbReference type="Gene3D" id="3.40.30.10">
    <property type="entry name" value="Glutaredoxin"/>
    <property type="match status" value="1"/>
</dbReference>
<evidence type="ECO:0000256" key="2">
    <source>
        <dbReference type="SAM" id="SignalP"/>
    </source>
</evidence>
<dbReference type="InterPro" id="IPR050553">
    <property type="entry name" value="Thioredoxin_ResA/DsbE_sf"/>
</dbReference>
<name>A0A365L7P8_9BACL</name>
<evidence type="ECO:0000313" key="5">
    <source>
        <dbReference type="Proteomes" id="UP000251002"/>
    </source>
</evidence>
<comment type="caution">
    <text evidence="4">The sequence shown here is derived from an EMBL/GenBank/DDBJ whole genome shotgun (WGS) entry which is preliminary data.</text>
</comment>
<dbReference type="SUPFAM" id="SSF52833">
    <property type="entry name" value="Thioredoxin-like"/>
    <property type="match status" value="1"/>
</dbReference>
<dbReference type="Pfam" id="PF00578">
    <property type="entry name" value="AhpC-TSA"/>
    <property type="match status" value="1"/>
</dbReference>
<feature type="chain" id="PRO_5039587395" evidence="2">
    <location>
        <begin position="18"/>
        <end position="186"/>
    </location>
</feature>